<comment type="subcellular location">
    <subcellularLocation>
        <location evidence="1">Mitochondrion</location>
    </subcellularLocation>
</comment>
<dbReference type="PANTHER" id="PTHR21043:SF0">
    <property type="entry name" value="MITOCHONDRIAL ASSEMBLY OF RIBOSOMAL LARGE SUBUNIT PROTEIN 1"/>
    <property type="match status" value="1"/>
</dbReference>
<proteinExistence type="inferred from homology"/>
<dbReference type="PANTHER" id="PTHR21043">
    <property type="entry name" value="IOJAP SUPERFAMILY ORTHOLOG"/>
    <property type="match status" value="1"/>
</dbReference>
<keyword evidence="7" id="KW-1185">Reference proteome</keyword>
<dbReference type="SUPFAM" id="SSF81301">
    <property type="entry name" value="Nucleotidyltransferase"/>
    <property type="match status" value="1"/>
</dbReference>
<comment type="caution">
    <text evidence="6">The sequence shown here is derived from an EMBL/GenBank/DDBJ whole genome shotgun (WGS) entry which is preliminary data.</text>
</comment>
<evidence type="ECO:0000313" key="6">
    <source>
        <dbReference type="EMBL" id="KAL0985457.1"/>
    </source>
</evidence>
<dbReference type="Pfam" id="PF02410">
    <property type="entry name" value="RsfS"/>
    <property type="match status" value="1"/>
</dbReference>
<comment type="function">
    <text evidence="4">Required for normal mitochondrial ribosome function and mitochondrial translation. May play a role in ribosome biogenesis by preventing premature association of the 28S and 39S ribosomal subunits. Interacts with mitochondrial ribosomal protein uL14m (MRPL14), probably blocking formation of intersubunit bridge B8, preventing association of the 28S and 39S ribosomal subunits. Addition to isolated mitochondrial ribosomal subunits partially inhibits translation, probably by interfering with the association of the 28S and 39S ribosomal subunits and the formation of functional ribosomes. May also participate in the assembly and/or regulation of the stability of the large subunit of the mitochondrial ribosome. May function as a ribosomal silencing factor.</text>
</comment>
<dbReference type="HAMAP" id="MF_01477">
    <property type="entry name" value="Iojap_RsfS"/>
    <property type="match status" value="1"/>
</dbReference>
<name>A0ABD0WZP5_UMBPY</name>
<evidence type="ECO:0000313" key="7">
    <source>
        <dbReference type="Proteomes" id="UP001557470"/>
    </source>
</evidence>
<reference evidence="6 7" key="1">
    <citation type="submission" date="2024-06" db="EMBL/GenBank/DDBJ databases">
        <authorList>
            <person name="Pan Q."/>
            <person name="Wen M."/>
            <person name="Jouanno E."/>
            <person name="Zahm M."/>
            <person name="Klopp C."/>
            <person name="Cabau C."/>
            <person name="Louis A."/>
            <person name="Berthelot C."/>
            <person name="Parey E."/>
            <person name="Roest Crollius H."/>
            <person name="Montfort J."/>
            <person name="Robinson-Rechavi M."/>
            <person name="Bouchez O."/>
            <person name="Lampietro C."/>
            <person name="Lopez Roques C."/>
            <person name="Donnadieu C."/>
            <person name="Postlethwait J."/>
            <person name="Bobe J."/>
            <person name="Verreycken H."/>
            <person name="Guiguen Y."/>
        </authorList>
    </citation>
    <scope>NUCLEOTIDE SEQUENCE [LARGE SCALE GENOMIC DNA]</scope>
    <source>
        <strain evidence="6">Up_M1</strain>
        <tissue evidence="6">Testis</tissue>
    </source>
</reference>
<comment type="similarity">
    <text evidence="2">Belongs to the Iojap/RsfS family.</text>
</comment>
<evidence type="ECO:0000256" key="3">
    <source>
        <dbReference type="ARBA" id="ARBA00023128"/>
    </source>
</evidence>
<dbReference type="AlphaFoldDB" id="A0ABD0WZP5"/>
<dbReference type="NCBIfam" id="TIGR00090">
    <property type="entry name" value="rsfS_iojap_ybeB"/>
    <property type="match status" value="1"/>
</dbReference>
<dbReference type="EMBL" id="JAGEUA010000004">
    <property type="protein sequence ID" value="KAL0985457.1"/>
    <property type="molecule type" value="Genomic_DNA"/>
</dbReference>
<evidence type="ECO:0000256" key="1">
    <source>
        <dbReference type="ARBA" id="ARBA00004173"/>
    </source>
</evidence>
<protein>
    <recommendedName>
        <fullName evidence="5">Mitochondrial assembly of ribosomal large subunit protein 1</fullName>
    </recommendedName>
</protein>
<dbReference type="InterPro" id="IPR043519">
    <property type="entry name" value="NT_sf"/>
</dbReference>
<evidence type="ECO:0000256" key="5">
    <source>
        <dbReference type="ARBA" id="ARBA00073331"/>
    </source>
</evidence>
<sequence length="242" mass="28141">MCVLKCSRHFLSQIIQRTVIQMYPVVVRSTRCISKVQRGTGLLYPRYTCLSSPLFSHFSAFHNDVRRLYYSDSHSEDIHSRSESTNLRTQHNAYIIEGDACHKNRHEDFNIDVLVSLLRQENAADICVIKVPEDIKYTNYFIVVSGSSTRHLRAMALYANKVYKFMKKECDPHAKIEGKDAEDWMCIDFGTMVVHFMLPETREVYELEKLWTLRSFDEQLSNIPVETIPKDFVYGAVVTVNK</sequence>
<accession>A0ABD0WZP5</accession>
<dbReference type="FunFam" id="3.30.460.10:FF:000018">
    <property type="entry name" value="Mitochondrial assembly of ribosomal large subunit 1"/>
    <property type="match status" value="1"/>
</dbReference>
<dbReference type="InterPro" id="IPR004394">
    <property type="entry name" value="Iojap/RsfS/C7orf30"/>
</dbReference>
<dbReference type="Gene3D" id="3.30.460.10">
    <property type="entry name" value="Beta Polymerase, domain 2"/>
    <property type="match status" value="1"/>
</dbReference>
<keyword evidence="3" id="KW-0496">Mitochondrion</keyword>
<evidence type="ECO:0000256" key="4">
    <source>
        <dbReference type="ARBA" id="ARBA00053669"/>
    </source>
</evidence>
<dbReference type="Proteomes" id="UP001557470">
    <property type="component" value="Unassembled WGS sequence"/>
</dbReference>
<evidence type="ECO:0000256" key="2">
    <source>
        <dbReference type="ARBA" id="ARBA00010574"/>
    </source>
</evidence>
<organism evidence="6 7">
    <name type="scientific">Umbra pygmaea</name>
    <name type="common">Eastern mudminnow</name>
    <dbReference type="NCBI Taxonomy" id="75934"/>
    <lineage>
        <taxon>Eukaryota</taxon>
        <taxon>Metazoa</taxon>
        <taxon>Chordata</taxon>
        <taxon>Craniata</taxon>
        <taxon>Vertebrata</taxon>
        <taxon>Euteleostomi</taxon>
        <taxon>Actinopterygii</taxon>
        <taxon>Neopterygii</taxon>
        <taxon>Teleostei</taxon>
        <taxon>Protacanthopterygii</taxon>
        <taxon>Esociformes</taxon>
        <taxon>Umbridae</taxon>
        <taxon>Umbra</taxon>
    </lineage>
</organism>
<dbReference type="GO" id="GO:0005739">
    <property type="term" value="C:mitochondrion"/>
    <property type="evidence" value="ECO:0007669"/>
    <property type="project" value="UniProtKB-SubCell"/>
</dbReference>
<gene>
    <name evidence="6" type="ORF">UPYG_G00157140</name>
</gene>